<evidence type="ECO:0000256" key="6">
    <source>
        <dbReference type="SAM" id="SignalP"/>
    </source>
</evidence>
<keyword evidence="4" id="KW-0572">Peptidoglycan-anchor</keyword>
<comment type="caution">
    <text evidence="9">The sequence shown here is derived from an EMBL/GenBank/DDBJ whole genome shotgun (WGS) entry which is preliminary data.</text>
</comment>
<feature type="chain" id="PRO_5001820022" evidence="6">
    <location>
        <begin position="30"/>
        <end position="559"/>
    </location>
</feature>
<dbReference type="eggNOG" id="COG4932">
    <property type="taxonomic scope" value="Bacteria"/>
</dbReference>
<feature type="transmembrane region" description="Helical" evidence="5">
    <location>
        <begin position="529"/>
        <end position="550"/>
    </location>
</feature>
<evidence type="ECO:0000313" key="10">
    <source>
        <dbReference type="Proteomes" id="UP000029033"/>
    </source>
</evidence>
<evidence type="ECO:0000259" key="8">
    <source>
        <dbReference type="Pfam" id="PF17802"/>
    </source>
</evidence>
<dbReference type="Gene3D" id="2.60.40.10">
    <property type="entry name" value="Immunoglobulins"/>
    <property type="match status" value="1"/>
</dbReference>
<accession>A0A087DE09</accession>
<keyword evidence="3 6" id="KW-0732">Signal</keyword>
<name>A0A087DE09_9BIFI</name>
<dbReference type="STRING" id="158787.BSCA_0255"/>
<evidence type="ECO:0000259" key="7">
    <source>
        <dbReference type="Pfam" id="PF00746"/>
    </source>
</evidence>
<dbReference type="AlphaFoldDB" id="A0A087DE09"/>
<feature type="domain" description="Gram-positive cocci surface proteins LPxTG" evidence="7">
    <location>
        <begin position="518"/>
        <end position="557"/>
    </location>
</feature>
<dbReference type="GO" id="GO:0005975">
    <property type="term" value="P:carbohydrate metabolic process"/>
    <property type="evidence" value="ECO:0007669"/>
    <property type="project" value="UniProtKB-ARBA"/>
</dbReference>
<protein>
    <submittedName>
        <fullName evidence="9">Cell surface protein fimafimbrial subunit</fullName>
    </submittedName>
</protein>
<dbReference type="GeneID" id="85164617"/>
<evidence type="ECO:0000256" key="3">
    <source>
        <dbReference type="ARBA" id="ARBA00022729"/>
    </source>
</evidence>
<gene>
    <name evidence="9" type="ORF">BSCA_0255</name>
</gene>
<dbReference type="InterPro" id="IPR019931">
    <property type="entry name" value="LPXTG_anchor"/>
</dbReference>
<evidence type="ECO:0000256" key="5">
    <source>
        <dbReference type="SAM" id="Phobius"/>
    </source>
</evidence>
<reference evidence="9 10" key="1">
    <citation type="submission" date="2014-03" db="EMBL/GenBank/DDBJ databases">
        <title>Genomics of Bifidobacteria.</title>
        <authorList>
            <person name="Ventura M."/>
            <person name="Milani C."/>
            <person name="Lugli G.A."/>
        </authorList>
    </citation>
    <scope>NUCLEOTIDE SEQUENCE [LARGE SCALE GENOMIC DNA]</scope>
    <source>
        <strain evidence="9 10">LMG 21589</strain>
    </source>
</reference>
<evidence type="ECO:0000313" key="9">
    <source>
        <dbReference type="EMBL" id="KFI93759.1"/>
    </source>
</evidence>
<evidence type="ECO:0000256" key="2">
    <source>
        <dbReference type="ARBA" id="ARBA00022525"/>
    </source>
</evidence>
<dbReference type="Pfam" id="PF17802">
    <property type="entry name" value="SpaA"/>
    <property type="match status" value="1"/>
</dbReference>
<evidence type="ECO:0000256" key="1">
    <source>
        <dbReference type="ARBA" id="ARBA00022512"/>
    </source>
</evidence>
<dbReference type="NCBIfam" id="TIGR01167">
    <property type="entry name" value="LPXTG_anchor"/>
    <property type="match status" value="1"/>
</dbReference>
<organism evidence="9 10">
    <name type="scientific">Bifidobacterium scardovii</name>
    <dbReference type="NCBI Taxonomy" id="158787"/>
    <lineage>
        <taxon>Bacteria</taxon>
        <taxon>Bacillati</taxon>
        <taxon>Actinomycetota</taxon>
        <taxon>Actinomycetes</taxon>
        <taxon>Bifidobacteriales</taxon>
        <taxon>Bifidobacteriaceae</taxon>
        <taxon>Bifidobacterium</taxon>
    </lineage>
</organism>
<dbReference type="Pfam" id="PF00746">
    <property type="entry name" value="Gram_pos_anchor"/>
    <property type="match status" value="1"/>
</dbReference>
<keyword evidence="5" id="KW-0812">Transmembrane</keyword>
<keyword evidence="5" id="KW-1133">Transmembrane helix</keyword>
<dbReference type="RefSeq" id="WP_033517722.1">
    <property type="nucleotide sequence ID" value="NZ_CAUPKV010000023.1"/>
</dbReference>
<keyword evidence="1" id="KW-0134">Cell wall</keyword>
<feature type="domain" description="SpaA-like prealbumin fold" evidence="8">
    <location>
        <begin position="383"/>
        <end position="496"/>
    </location>
</feature>
<keyword evidence="5" id="KW-0472">Membrane</keyword>
<dbReference type="Proteomes" id="UP000029033">
    <property type="component" value="Unassembled WGS sequence"/>
</dbReference>
<keyword evidence="2" id="KW-0964">Secreted</keyword>
<feature type="signal peptide" evidence="6">
    <location>
        <begin position="1"/>
        <end position="29"/>
    </location>
</feature>
<dbReference type="InterPro" id="IPR013783">
    <property type="entry name" value="Ig-like_fold"/>
</dbReference>
<sequence length="559" mass="56893">MKIRQALAGLAAAATMIGGLAIGAGSAQAVEADPAPAAEVTSGGITVNNSQAGHTYTAYRFATLNPQLDADGNLSDVEIKVADGPYGAVQLGGYRQTVRDAVTEANGGTLPEQYADTDNWNAAAAVAGFDQAKLRAFADAFTKAVQNDKNISSTASVEGNGSSVQIDVTQGWYLVTDTVDGAAAEAGTSAIVATPLLINGTTYTTLPVTSSDPTQAGIDATGVFNSKHQVALEAPTTTSNSDTRGTVAVGNTVTYTTLEKLDGSVTDLYVKIVTSKGLKAPTSFVVFSDVDGNGRPSGSDPRPAYTVVSQTGDAANGTVTVLKVTGLQDVTSLGVQYNATVTPDVENHAFSVTASVGLDNATWVEGNTDTLRTADVAFQKVGVDADANGLNGAQFMLRYANDSDCTIVGSFGAKLCYFQYGSTNGSDGWSVVAKSKGTTFTSAAMDGKNGVVQLNGLGAGTYTVEEVTPAAGYSTQFLPKFNVTIAADGTVSVESTADSFGLVTANADASGVTVKNVKAITQLPLTGSVGAAALSVVGVLALTGLAVLGIKSRKEENLQ</sequence>
<dbReference type="EMBL" id="JGZO01000012">
    <property type="protein sequence ID" value="KFI93759.1"/>
    <property type="molecule type" value="Genomic_DNA"/>
</dbReference>
<keyword evidence="10" id="KW-1185">Reference proteome</keyword>
<evidence type="ECO:0000256" key="4">
    <source>
        <dbReference type="ARBA" id="ARBA00023088"/>
    </source>
</evidence>
<proteinExistence type="predicted"/>
<dbReference type="InterPro" id="IPR041033">
    <property type="entry name" value="SpaA_PFL_dom_1"/>
</dbReference>